<evidence type="ECO:0000313" key="2">
    <source>
        <dbReference type="EMBL" id="GCC23695.1"/>
    </source>
</evidence>
<organism evidence="2 3">
    <name type="scientific">Chiloscyllium punctatum</name>
    <name type="common">Brownbanded bambooshark</name>
    <name type="synonym">Hemiscyllium punctatum</name>
    <dbReference type="NCBI Taxonomy" id="137246"/>
    <lineage>
        <taxon>Eukaryota</taxon>
        <taxon>Metazoa</taxon>
        <taxon>Chordata</taxon>
        <taxon>Craniata</taxon>
        <taxon>Vertebrata</taxon>
        <taxon>Chondrichthyes</taxon>
        <taxon>Elasmobranchii</taxon>
        <taxon>Galeomorphii</taxon>
        <taxon>Galeoidea</taxon>
        <taxon>Orectolobiformes</taxon>
        <taxon>Hemiscylliidae</taxon>
        <taxon>Chiloscyllium</taxon>
    </lineage>
</organism>
<dbReference type="AlphaFoldDB" id="A0A401RZW4"/>
<dbReference type="Proteomes" id="UP000287033">
    <property type="component" value="Unassembled WGS sequence"/>
</dbReference>
<gene>
    <name evidence="2" type="ORF">chiPu_0002093</name>
</gene>
<evidence type="ECO:0000313" key="3">
    <source>
        <dbReference type="Proteomes" id="UP000287033"/>
    </source>
</evidence>
<evidence type="ECO:0000256" key="1">
    <source>
        <dbReference type="SAM" id="MobiDB-lite"/>
    </source>
</evidence>
<comment type="caution">
    <text evidence="2">The sequence shown here is derived from an EMBL/GenBank/DDBJ whole genome shotgun (WGS) entry which is preliminary data.</text>
</comment>
<protein>
    <submittedName>
        <fullName evidence="2">Uncharacterized protein</fullName>
    </submittedName>
</protein>
<feature type="compositionally biased region" description="Polar residues" evidence="1">
    <location>
        <begin position="1"/>
        <end position="26"/>
    </location>
</feature>
<sequence length="70" mass="7697">MVNRTEGSQDQTDSNLAATTTQNPVQQEKLDVAPLTAVTFPMPWRKRGAIARGVRPCSHVLSLDMGNFIQ</sequence>
<keyword evidence="3" id="KW-1185">Reference proteome</keyword>
<name>A0A401RZW4_CHIPU</name>
<proteinExistence type="predicted"/>
<accession>A0A401RZW4</accession>
<feature type="region of interest" description="Disordered" evidence="1">
    <location>
        <begin position="1"/>
        <end position="28"/>
    </location>
</feature>
<dbReference type="EMBL" id="BEZZ01000036">
    <property type="protein sequence ID" value="GCC23695.1"/>
    <property type="molecule type" value="Genomic_DNA"/>
</dbReference>
<reference evidence="2 3" key="1">
    <citation type="journal article" date="2018" name="Nat. Ecol. Evol.">
        <title>Shark genomes provide insights into elasmobranch evolution and the origin of vertebrates.</title>
        <authorList>
            <person name="Hara Y"/>
            <person name="Yamaguchi K"/>
            <person name="Onimaru K"/>
            <person name="Kadota M"/>
            <person name="Koyanagi M"/>
            <person name="Keeley SD"/>
            <person name="Tatsumi K"/>
            <person name="Tanaka K"/>
            <person name="Motone F"/>
            <person name="Kageyama Y"/>
            <person name="Nozu R"/>
            <person name="Adachi N"/>
            <person name="Nishimura O"/>
            <person name="Nakagawa R"/>
            <person name="Tanegashima C"/>
            <person name="Kiyatake I"/>
            <person name="Matsumoto R"/>
            <person name="Murakumo K"/>
            <person name="Nishida K"/>
            <person name="Terakita A"/>
            <person name="Kuratani S"/>
            <person name="Sato K"/>
            <person name="Hyodo S Kuraku.S."/>
        </authorList>
    </citation>
    <scope>NUCLEOTIDE SEQUENCE [LARGE SCALE GENOMIC DNA]</scope>
</reference>